<name>A0ABV5JR47_9ACTN</name>
<protein>
    <recommendedName>
        <fullName evidence="2">HNH nuclease domain-containing protein</fullName>
    </recommendedName>
</protein>
<feature type="compositionally biased region" description="Basic and acidic residues" evidence="1">
    <location>
        <begin position="486"/>
        <end position="500"/>
    </location>
</feature>
<evidence type="ECO:0000313" key="3">
    <source>
        <dbReference type="EMBL" id="MFB9259882.1"/>
    </source>
</evidence>
<dbReference type="Gene3D" id="1.10.30.50">
    <property type="match status" value="1"/>
</dbReference>
<feature type="domain" description="HNH nuclease" evidence="2">
    <location>
        <begin position="362"/>
        <end position="419"/>
    </location>
</feature>
<dbReference type="SMART" id="SM00507">
    <property type="entry name" value="HNHc"/>
    <property type="match status" value="1"/>
</dbReference>
<keyword evidence="4" id="KW-1185">Reference proteome</keyword>
<sequence>MTTTSSISNGPLRAEMDPIDEFDVDVLSEVARDATKAQNLASATRLEAAFRLVEAFRKSDETEEASRDRSTSRRSKSSTKSGKSSRPAYSRLDPADRARNQLSAAMNLSTWHAARLVNAGVEIHTKRRLLRDAIGHGLFPEQLAIDTACRLSEVPDRVARKVESEVVGRMSRVLDGGGRPSRVAMDAMVDASLAKHDPQAASDAADLAVYKRDVRFRPGKNGMTTLWANLPAGDAEKLRRRIDAAAKAAEDSGHPRTRPELRADALCALGDPTTDDICNPIDKATGTPWASDKAIRVSIIDGRPLGLPNQVEFVRGAYASFDWVCEQLIESGDAKFRFERIDPTPGSVDSPEAALKYFINGKLAERIRLRDGTCRHPGCNVDAQDCDIDHVLAFNTLQPELGGPTVEWNLVCLCREHHREKTFGSNAYRPGPLGELTIITESGHEYRTFPSGPLAKARDQILDHRWAEHVESLIADDLHLTNPPGADRRFRSKTPREPSRPSRSSGPAGTSSPPGPLAGDDSHTA</sequence>
<dbReference type="Proteomes" id="UP001589700">
    <property type="component" value="Unassembled WGS sequence"/>
</dbReference>
<evidence type="ECO:0000256" key="1">
    <source>
        <dbReference type="SAM" id="MobiDB-lite"/>
    </source>
</evidence>
<dbReference type="RefSeq" id="WP_182633468.1">
    <property type="nucleotide sequence ID" value="NZ_JAALDM010000299.1"/>
</dbReference>
<comment type="caution">
    <text evidence="3">The sequence shown here is derived from an EMBL/GenBank/DDBJ whole genome shotgun (WGS) entry which is preliminary data.</text>
</comment>
<dbReference type="InterPro" id="IPR003615">
    <property type="entry name" value="HNH_nuc"/>
</dbReference>
<feature type="region of interest" description="Disordered" evidence="1">
    <location>
        <begin position="477"/>
        <end position="525"/>
    </location>
</feature>
<dbReference type="CDD" id="cd00085">
    <property type="entry name" value="HNHc"/>
    <property type="match status" value="1"/>
</dbReference>
<evidence type="ECO:0000259" key="2">
    <source>
        <dbReference type="SMART" id="SM00507"/>
    </source>
</evidence>
<reference evidence="3 4" key="1">
    <citation type="submission" date="2024-09" db="EMBL/GenBank/DDBJ databases">
        <authorList>
            <person name="Sun Q."/>
            <person name="Mori K."/>
        </authorList>
    </citation>
    <scope>NUCLEOTIDE SEQUENCE [LARGE SCALE GENOMIC DNA]</scope>
    <source>
        <strain evidence="3 4">CCM 7659</strain>
    </source>
</reference>
<feature type="compositionally biased region" description="Low complexity" evidence="1">
    <location>
        <begin position="501"/>
        <end position="512"/>
    </location>
</feature>
<feature type="compositionally biased region" description="Basic and acidic residues" evidence="1">
    <location>
        <begin position="60"/>
        <end position="71"/>
    </location>
</feature>
<evidence type="ECO:0000313" key="4">
    <source>
        <dbReference type="Proteomes" id="UP001589700"/>
    </source>
</evidence>
<feature type="region of interest" description="Disordered" evidence="1">
    <location>
        <begin position="60"/>
        <end position="94"/>
    </location>
</feature>
<dbReference type="EMBL" id="JBHMDY010000004">
    <property type="protein sequence ID" value="MFB9259882.1"/>
    <property type="molecule type" value="Genomic_DNA"/>
</dbReference>
<proteinExistence type="predicted"/>
<accession>A0ABV5JR47</accession>
<organism evidence="3 4">
    <name type="scientific">Dietzia aerolata</name>
    <dbReference type="NCBI Taxonomy" id="595984"/>
    <lineage>
        <taxon>Bacteria</taxon>
        <taxon>Bacillati</taxon>
        <taxon>Actinomycetota</taxon>
        <taxon>Actinomycetes</taxon>
        <taxon>Mycobacteriales</taxon>
        <taxon>Dietziaceae</taxon>
        <taxon>Dietzia</taxon>
    </lineage>
</organism>
<gene>
    <name evidence="3" type="ORF">ACFFVD_08715</name>
</gene>